<sequence length="80" mass="9454">MARGTQTERSDVDFIYNLPDAPDNYRKIIDFRHQLSSSLGRPVDLIRKSYVENPKVDADSERIRRAFVHNLQQHPIYRIL</sequence>
<dbReference type="InterPro" id="IPR043519">
    <property type="entry name" value="NT_sf"/>
</dbReference>
<protein>
    <recommendedName>
        <fullName evidence="1">Polymerase nucleotidyl transferase domain-containing protein</fullName>
    </recommendedName>
</protein>
<organism evidence="2 3">
    <name type="scientific">Bifidobacterium animalis subsp. animalis MCC 0483</name>
    <dbReference type="NCBI Taxonomy" id="1365955"/>
    <lineage>
        <taxon>Bacteria</taxon>
        <taxon>Bacillati</taxon>
        <taxon>Actinomycetota</taxon>
        <taxon>Actinomycetes</taxon>
        <taxon>Bifidobacteriales</taxon>
        <taxon>Bifidobacteriaceae</taxon>
        <taxon>Bifidobacterium</taxon>
    </lineage>
</organism>
<evidence type="ECO:0000313" key="2">
    <source>
        <dbReference type="EMBL" id="KOA48956.1"/>
    </source>
</evidence>
<dbReference type="InterPro" id="IPR002934">
    <property type="entry name" value="Polymerase_NTP_transf_dom"/>
</dbReference>
<dbReference type="Gene3D" id="3.30.460.10">
    <property type="entry name" value="Beta Polymerase, domain 2"/>
    <property type="match status" value="1"/>
</dbReference>
<gene>
    <name evidence="2" type="ORF">BAAM0483_06395</name>
</gene>
<evidence type="ECO:0000313" key="3">
    <source>
        <dbReference type="Proteomes" id="UP000037239"/>
    </source>
</evidence>
<feature type="domain" description="Polymerase nucleotidyl transferase" evidence="1">
    <location>
        <begin position="2"/>
        <end position="56"/>
    </location>
</feature>
<name>A0AB34T8G0_9BIFI</name>
<proteinExistence type="predicted"/>
<evidence type="ECO:0000259" key="1">
    <source>
        <dbReference type="Pfam" id="PF01909"/>
    </source>
</evidence>
<reference evidence="2 3" key="1">
    <citation type="journal article" date="2015" name="Int J Genomics">
        <title>Comparative Genomics Revealed Genetic Diversity and Species/Strain-Level Differences in Carbohydrate Metabolism of Three Probiotic Bifidobacterial Species.</title>
        <authorList>
            <person name="Odamaki T."/>
            <person name="Horigome A."/>
            <person name="Sugahara H."/>
            <person name="Hashikura N."/>
            <person name="Minami J."/>
            <person name="Xiao J.Z."/>
            <person name="Abe F."/>
        </authorList>
    </citation>
    <scope>NUCLEOTIDE SEQUENCE [LARGE SCALE GENOMIC DNA]</scope>
    <source>
        <strain evidence="2 3">MCC 0483</strain>
    </source>
</reference>
<dbReference type="GO" id="GO:0016779">
    <property type="term" value="F:nucleotidyltransferase activity"/>
    <property type="evidence" value="ECO:0007669"/>
    <property type="project" value="InterPro"/>
</dbReference>
<comment type="caution">
    <text evidence="2">The sequence shown here is derived from an EMBL/GenBank/DDBJ whole genome shotgun (WGS) entry which is preliminary data.</text>
</comment>
<dbReference type="AlphaFoldDB" id="A0AB34T8G0"/>
<accession>A0AB34T8G0</accession>
<dbReference type="CDD" id="cd05403">
    <property type="entry name" value="NT_KNTase_like"/>
    <property type="match status" value="1"/>
</dbReference>
<dbReference type="Proteomes" id="UP000037239">
    <property type="component" value="Unassembled WGS sequence"/>
</dbReference>
<dbReference type="EMBL" id="AWFK01000010">
    <property type="protein sequence ID" value="KOA48956.1"/>
    <property type="molecule type" value="Genomic_DNA"/>
</dbReference>
<dbReference type="SUPFAM" id="SSF81301">
    <property type="entry name" value="Nucleotidyltransferase"/>
    <property type="match status" value="1"/>
</dbReference>
<dbReference type="Pfam" id="PF01909">
    <property type="entry name" value="NTP_transf_2"/>
    <property type="match status" value="1"/>
</dbReference>